<name>A0ABQ4U2N7_9HYPH</name>
<accession>A0ABQ4U2N7</accession>
<evidence type="ECO:0000256" key="1">
    <source>
        <dbReference type="SAM" id="MobiDB-lite"/>
    </source>
</evidence>
<dbReference type="EMBL" id="BPRB01000181">
    <property type="protein sequence ID" value="GJE61011.1"/>
    <property type="molecule type" value="Genomic_DNA"/>
</dbReference>
<evidence type="ECO:0000313" key="2">
    <source>
        <dbReference type="EMBL" id="GJE61011.1"/>
    </source>
</evidence>
<proteinExistence type="predicted"/>
<organism evidence="2 3">
    <name type="scientific">Methylobacterium trifolii</name>
    <dbReference type="NCBI Taxonomy" id="1003092"/>
    <lineage>
        <taxon>Bacteria</taxon>
        <taxon>Pseudomonadati</taxon>
        <taxon>Pseudomonadota</taxon>
        <taxon>Alphaproteobacteria</taxon>
        <taxon>Hyphomicrobiales</taxon>
        <taxon>Methylobacteriaceae</taxon>
        <taxon>Methylobacterium</taxon>
    </lineage>
</organism>
<keyword evidence="3" id="KW-1185">Reference proteome</keyword>
<dbReference type="Proteomes" id="UP001055057">
    <property type="component" value="Unassembled WGS sequence"/>
</dbReference>
<evidence type="ECO:0000313" key="3">
    <source>
        <dbReference type="Proteomes" id="UP001055057"/>
    </source>
</evidence>
<feature type="region of interest" description="Disordered" evidence="1">
    <location>
        <begin position="1"/>
        <end position="30"/>
    </location>
</feature>
<sequence length="94" mass="10606">MINIDHDHLLENDEADRKSASDTAPNSSMADFDRGIYRSYLDGIDINEDQKDDLLNIVWSMMRMFVDMNLPVDSCGQIVLGLIEQSGHESDSVD</sequence>
<reference evidence="2" key="1">
    <citation type="journal article" date="2021" name="Front. Microbiol.">
        <title>Comprehensive Comparative Genomics and Phenotyping of Methylobacterium Species.</title>
        <authorList>
            <person name="Alessa O."/>
            <person name="Ogura Y."/>
            <person name="Fujitani Y."/>
            <person name="Takami H."/>
            <person name="Hayashi T."/>
            <person name="Sahin N."/>
            <person name="Tani A."/>
        </authorList>
    </citation>
    <scope>NUCLEOTIDE SEQUENCE</scope>
    <source>
        <strain evidence="2">DSM 23632</strain>
    </source>
</reference>
<protein>
    <submittedName>
        <fullName evidence="2">Uncharacterized protein</fullName>
    </submittedName>
</protein>
<feature type="compositionally biased region" description="Basic and acidic residues" evidence="1">
    <location>
        <begin position="1"/>
        <end position="20"/>
    </location>
</feature>
<comment type="caution">
    <text evidence="2">The sequence shown here is derived from an EMBL/GenBank/DDBJ whole genome shotgun (WGS) entry which is preliminary data.</text>
</comment>
<gene>
    <name evidence="2" type="ORF">MPOCJGCO_3131</name>
</gene>
<reference evidence="2" key="2">
    <citation type="submission" date="2021-08" db="EMBL/GenBank/DDBJ databases">
        <authorList>
            <person name="Tani A."/>
            <person name="Ola A."/>
            <person name="Ogura Y."/>
            <person name="Katsura K."/>
            <person name="Hayashi T."/>
        </authorList>
    </citation>
    <scope>NUCLEOTIDE SEQUENCE</scope>
    <source>
        <strain evidence="2">DSM 23632</strain>
    </source>
</reference>
<dbReference type="RefSeq" id="WP_238183593.1">
    <property type="nucleotide sequence ID" value="NZ_BPRB01000181.1"/>
</dbReference>